<sequence>MFLTGLWFESDLRKDNNYFCTVSMASGNDLVPGSATEVLPSRSDHRIGGSMLVGRNDPDWFGAIGGDPAFPNGLQVFSVWFGASLLWAVPSGARFDPFGPPGFDPDRFAT</sequence>
<evidence type="ECO:0008006" key="4">
    <source>
        <dbReference type="Google" id="ProtNLM"/>
    </source>
</evidence>
<proteinExistence type="inferred from homology"/>
<dbReference type="PANTHER" id="PTHR13266">
    <property type="entry name" value="PROTEASOME INHIBITOR"/>
    <property type="match status" value="1"/>
</dbReference>
<dbReference type="InterPro" id="IPR045128">
    <property type="entry name" value="PI31-like"/>
</dbReference>
<accession>A0ABD1ML58</accession>
<evidence type="ECO:0000256" key="1">
    <source>
        <dbReference type="ARBA" id="ARBA00006405"/>
    </source>
</evidence>
<dbReference type="Proteomes" id="UP001603857">
    <property type="component" value="Unassembled WGS sequence"/>
</dbReference>
<organism evidence="2 3">
    <name type="scientific">Flemingia macrophylla</name>
    <dbReference type="NCBI Taxonomy" id="520843"/>
    <lineage>
        <taxon>Eukaryota</taxon>
        <taxon>Viridiplantae</taxon>
        <taxon>Streptophyta</taxon>
        <taxon>Embryophyta</taxon>
        <taxon>Tracheophyta</taxon>
        <taxon>Spermatophyta</taxon>
        <taxon>Magnoliopsida</taxon>
        <taxon>eudicotyledons</taxon>
        <taxon>Gunneridae</taxon>
        <taxon>Pentapetalae</taxon>
        <taxon>rosids</taxon>
        <taxon>fabids</taxon>
        <taxon>Fabales</taxon>
        <taxon>Fabaceae</taxon>
        <taxon>Papilionoideae</taxon>
        <taxon>50 kb inversion clade</taxon>
        <taxon>NPAAA clade</taxon>
        <taxon>indigoferoid/millettioid clade</taxon>
        <taxon>Phaseoleae</taxon>
        <taxon>Flemingia</taxon>
    </lineage>
</organism>
<reference evidence="2 3" key="1">
    <citation type="submission" date="2024-08" db="EMBL/GenBank/DDBJ databases">
        <title>Insights into the chromosomal genome structure of Flemingia macrophylla.</title>
        <authorList>
            <person name="Ding Y."/>
            <person name="Zhao Y."/>
            <person name="Bi W."/>
            <person name="Wu M."/>
            <person name="Zhao G."/>
            <person name="Gong Y."/>
            <person name="Li W."/>
            <person name="Zhang P."/>
        </authorList>
    </citation>
    <scope>NUCLEOTIDE SEQUENCE [LARGE SCALE GENOMIC DNA]</scope>
    <source>
        <strain evidence="2">DYQJB</strain>
        <tissue evidence="2">Leaf</tissue>
    </source>
</reference>
<dbReference type="AlphaFoldDB" id="A0ABD1ML58"/>
<protein>
    <recommendedName>
        <fullName evidence="4">Chlorophyll a-b binding protein, chloroplastic</fullName>
    </recommendedName>
</protein>
<dbReference type="EMBL" id="JBGMDY010000004">
    <property type="protein sequence ID" value="KAL2336533.1"/>
    <property type="molecule type" value="Genomic_DNA"/>
</dbReference>
<comment type="caution">
    <text evidence="2">The sequence shown here is derived from an EMBL/GenBank/DDBJ whole genome shotgun (WGS) entry which is preliminary data.</text>
</comment>
<evidence type="ECO:0000313" key="2">
    <source>
        <dbReference type="EMBL" id="KAL2336533.1"/>
    </source>
</evidence>
<name>A0ABD1ML58_9FABA</name>
<keyword evidence="3" id="KW-1185">Reference proteome</keyword>
<dbReference type="PANTHER" id="PTHR13266:SF1">
    <property type="entry name" value="PROTEASOME INHIBITOR PI31 SUBUNIT"/>
    <property type="match status" value="1"/>
</dbReference>
<gene>
    <name evidence="2" type="ORF">Fmac_010979</name>
</gene>
<comment type="similarity">
    <text evidence="1">Belongs to the proteasome inhibitor PI31 family.</text>
</comment>
<evidence type="ECO:0000313" key="3">
    <source>
        <dbReference type="Proteomes" id="UP001603857"/>
    </source>
</evidence>